<feature type="domain" description="ABC transmembrane type-1" evidence="8">
    <location>
        <begin position="83"/>
        <end position="273"/>
    </location>
</feature>
<feature type="transmembrane region" description="Helical" evidence="7">
    <location>
        <begin position="150"/>
        <end position="169"/>
    </location>
</feature>
<dbReference type="InterPro" id="IPR000515">
    <property type="entry name" value="MetI-like"/>
</dbReference>
<geneLocation type="plasmid" evidence="9 10">
    <name>unnamed3</name>
</geneLocation>
<dbReference type="InterPro" id="IPR035906">
    <property type="entry name" value="MetI-like_sf"/>
</dbReference>
<evidence type="ECO:0000313" key="10">
    <source>
        <dbReference type="Proteomes" id="UP001623232"/>
    </source>
</evidence>
<feature type="transmembrane region" description="Helical" evidence="7">
    <location>
        <begin position="9"/>
        <end position="30"/>
    </location>
</feature>
<keyword evidence="2 7" id="KW-0813">Transport</keyword>
<name>A0ABZ2XZG0_9RHOB</name>
<dbReference type="Pfam" id="PF00528">
    <property type="entry name" value="BPD_transp_1"/>
    <property type="match status" value="1"/>
</dbReference>
<evidence type="ECO:0000256" key="6">
    <source>
        <dbReference type="ARBA" id="ARBA00023136"/>
    </source>
</evidence>
<dbReference type="EMBL" id="CP123587">
    <property type="protein sequence ID" value="WZK91496.1"/>
    <property type="molecule type" value="Genomic_DNA"/>
</dbReference>
<evidence type="ECO:0000256" key="5">
    <source>
        <dbReference type="ARBA" id="ARBA00022989"/>
    </source>
</evidence>
<comment type="subcellular location">
    <subcellularLocation>
        <location evidence="1 7">Cell membrane</location>
        <topology evidence="1 7">Multi-pass membrane protein</topology>
    </subcellularLocation>
</comment>
<keyword evidence="3" id="KW-1003">Cell membrane</keyword>
<evidence type="ECO:0000256" key="4">
    <source>
        <dbReference type="ARBA" id="ARBA00022692"/>
    </source>
</evidence>
<dbReference type="RefSeq" id="WP_343211399.1">
    <property type="nucleotide sequence ID" value="NZ_CP123587.1"/>
</dbReference>
<dbReference type="SUPFAM" id="SSF161098">
    <property type="entry name" value="MetI-like"/>
    <property type="match status" value="1"/>
</dbReference>
<evidence type="ECO:0000256" key="3">
    <source>
        <dbReference type="ARBA" id="ARBA00022475"/>
    </source>
</evidence>
<keyword evidence="10" id="KW-1185">Reference proteome</keyword>
<evidence type="ECO:0000313" key="9">
    <source>
        <dbReference type="EMBL" id="WZK91496.1"/>
    </source>
</evidence>
<feature type="transmembrane region" description="Helical" evidence="7">
    <location>
        <begin position="120"/>
        <end position="144"/>
    </location>
</feature>
<evidence type="ECO:0000256" key="7">
    <source>
        <dbReference type="RuleBase" id="RU363032"/>
    </source>
</evidence>
<dbReference type="Proteomes" id="UP001623232">
    <property type="component" value="Plasmid unnamed3"/>
</dbReference>
<evidence type="ECO:0000256" key="2">
    <source>
        <dbReference type="ARBA" id="ARBA00022448"/>
    </source>
</evidence>
<gene>
    <name evidence="9" type="ORF">QEZ52_22990</name>
</gene>
<keyword evidence="4 7" id="KW-0812">Transmembrane</keyword>
<proteinExistence type="inferred from homology"/>
<dbReference type="PANTHER" id="PTHR32243:SF18">
    <property type="entry name" value="INNER MEMBRANE ABC TRANSPORTER PERMEASE PROTEIN YCJP"/>
    <property type="match status" value="1"/>
</dbReference>
<feature type="transmembrane region" description="Helical" evidence="7">
    <location>
        <begin position="207"/>
        <end position="230"/>
    </location>
</feature>
<protein>
    <submittedName>
        <fullName evidence="9">Carbohydrate ABC transporter permease</fullName>
    </submittedName>
</protein>
<feature type="transmembrane region" description="Helical" evidence="7">
    <location>
        <begin position="83"/>
        <end position="108"/>
    </location>
</feature>
<reference evidence="9 10" key="1">
    <citation type="submission" date="2023-04" db="EMBL/GenBank/DDBJ databases">
        <title>Complete genome sequence of Alisedimentitalea scapharcae.</title>
        <authorList>
            <person name="Rong J.-C."/>
            <person name="Yi M.-L."/>
            <person name="Zhao Q."/>
        </authorList>
    </citation>
    <scope>NUCLEOTIDE SEQUENCE [LARGE SCALE GENOMIC DNA]</scope>
    <source>
        <strain evidence="9 10">KCTC 42119</strain>
        <plasmid evidence="9 10">unnamed3</plasmid>
    </source>
</reference>
<dbReference type="CDD" id="cd06261">
    <property type="entry name" value="TM_PBP2"/>
    <property type="match status" value="1"/>
</dbReference>
<accession>A0ABZ2XZG0</accession>
<evidence type="ECO:0000256" key="1">
    <source>
        <dbReference type="ARBA" id="ARBA00004651"/>
    </source>
</evidence>
<dbReference type="InterPro" id="IPR050901">
    <property type="entry name" value="BP-dep_ABC_trans_perm"/>
</dbReference>
<keyword evidence="9" id="KW-0614">Plasmid</keyword>
<keyword evidence="5 7" id="KW-1133">Transmembrane helix</keyword>
<comment type="similarity">
    <text evidence="7">Belongs to the binding-protein-dependent transport system permease family.</text>
</comment>
<feature type="transmembrane region" description="Helical" evidence="7">
    <location>
        <begin position="250"/>
        <end position="273"/>
    </location>
</feature>
<dbReference type="Gene3D" id="1.10.3720.10">
    <property type="entry name" value="MetI-like"/>
    <property type="match status" value="1"/>
</dbReference>
<keyword evidence="6 7" id="KW-0472">Membrane</keyword>
<dbReference type="PROSITE" id="PS50928">
    <property type="entry name" value="ABC_TM1"/>
    <property type="match status" value="1"/>
</dbReference>
<sequence>MFVSKKMTWWAWIALALALFFAVFPIFWIVSTAFKPSTEWVAIPPVWISEQPTLDNFNAVFVSQAGAAESAATSVSETGWRAIIGSIIISTCATVMSISVGLAASLAISRYRFGGNSTPLMILSGRMFPPIAIAIPFLVMFNSIGLIDTYIGLILCYAAFTLPFSVWMIKSFIDDLPKEIEEAAMLDGLSRIQAHIRFTIPLIRGGLISTSLFIFILNWSEFLFGLVLTAKDVVTIPVQLSKYFAATAGQLYGVQAALAVVAVLPLVVIGYFIQTHLVRGLTFGAVKR</sequence>
<dbReference type="PANTHER" id="PTHR32243">
    <property type="entry name" value="MALTOSE TRANSPORT SYSTEM PERMEASE-RELATED"/>
    <property type="match status" value="1"/>
</dbReference>
<organism evidence="9 10">
    <name type="scientific">Aliisedimentitalea scapharcae</name>
    <dbReference type="NCBI Taxonomy" id="1524259"/>
    <lineage>
        <taxon>Bacteria</taxon>
        <taxon>Pseudomonadati</taxon>
        <taxon>Pseudomonadota</taxon>
        <taxon>Alphaproteobacteria</taxon>
        <taxon>Rhodobacterales</taxon>
        <taxon>Roseobacteraceae</taxon>
        <taxon>Aliisedimentitalea</taxon>
    </lineage>
</organism>
<evidence type="ECO:0000259" key="8">
    <source>
        <dbReference type="PROSITE" id="PS50928"/>
    </source>
</evidence>